<name>A0A4Z2HPE8_9TELE</name>
<dbReference type="Proteomes" id="UP000314294">
    <property type="component" value="Unassembled WGS sequence"/>
</dbReference>
<comment type="caution">
    <text evidence="1">The sequence shown here is derived from an EMBL/GenBank/DDBJ whole genome shotgun (WGS) entry which is preliminary data.</text>
</comment>
<reference evidence="1 2" key="1">
    <citation type="submission" date="2019-03" db="EMBL/GenBank/DDBJ databases">
        <title>First draft genome of Liparis tanakae, snailfish: a comprehensive survey of snailfish specific genes.</title>
        <authorList>
            <person name="Kim W."/>
            <person name="Song I."/>
            <person name="Jeong J.-H."/>
            <person name="Kim D."/>
            <person name="Kim S."/>
            <person name="Ryu S."/>
            <person name="Song J.Y."/>
            <person name="Lee S.K."/>
        </authorList>
    </citation>
    <scope>NUCLEOTIDE SEQUENCE [LARGE SCALE GENOMIC DNA]</scope>
    <source>
        <tissue evidence="1">Muscle</tissue>
    </source>
</reference>
<organism evidence="1 2">
    <name type="scientific">Liparis tanakae</name>
    <name type="common">Tanaka's snailfish</name>
    <dbReference type="NCBI Taxonomy" id="230148"/>
    <lineage>
        <taxon>Eukaryota</taxon>
        <taxon>Metazoa</taxon>
        <taxon>Chordata</taxon>
        <taxon>Craniata</taxon>
        <taxon>Vertebrata</taxon>
        <taxon>Euteleostomi</taxon>
        <taxon>Actinopterygii</taxon>
        <taxon>Neopterygii</taxon>
        <taxon>Teleostei</taxon>
        <taxon>Neoteleostei</taxon>
        <taxon>Acanthomorphata</taxon>
        <taxon>Eupercaria</taxon>
        <taxon>Perciformes</taxon>
        <taxon>Cottioidei</taxon>
        <taxon>Cottales</taxon>
        <taxon>Liparidae</taxon>
        <taxon>Liparis</taxon>
    </lineage>
</organism>
<dbReference type="AlphaFoldDB" id="A0A4Z2HPE8"/>
<evidence type="ECO:0000313" key="1">
    <source>
        <dbReference type="EMBL" id="TNN67726.1"/>
    </source>
</evidence>
<sequence length="68" mass="7264">MTPTDQTSTLLDILGGSLPTTKHSGGRLGGSVWAMEGGFLFNNSFLCLSMSSRCVLTRSCCLKHARTI</sequence>
<accession>A0A4Z2HPE8</accession>
<evidence type="ECO:0000313" key="2">
    <source>
        <dbReference type="Proteomes" id="UP000314294"/>
    </source>
</evidence>
<gene>
    <name evidence="1" type="ORF">EYF80_022042</name>
</gene>
<dbReference type="EMBL" id="SRLO01000199">
    <property type="protein sequence ID" value="TNN67726.1"/>
    <property type="molecule type" value="Genomic_DNA"/>
</dbReference>
<protein>
    <submittedName>
        <fullName evidence="1">Uncharacterized protein</fullName>
    </submittedName>
</protein>
<keyword evidence="2" id="KW-1185">Reference proteome</keyword>
<proteinExistence type="predicted"/>